<dbReference type="RefSeq" id="WP_019509894.1">
    <property type="nucleotide sequence ID" value="NC_023036.2"/>
</dbReference>
<dbReference type="GeneID" id="43453013"/>
<dbReference type="Proteomes" id="UP000018763">
    <property type="component" value="Chromosome"/>
</dbReference>
<keyword evidence="3" id="KW-1185">Reference proteome</keyword>
<gene>
    <name evidence="2" type="ORF">D174_16250</name>
</gene>
<accession>V5XJQ6</accession>
<protein>
    <submittedName>
        <fullName evidence="2">Uncharacterized protein</fullName>
    </submittedName>
</protein>
<name>V5XJQ6_MYCNE</name>
<sequence length="93" mass="10375">MIKLTGGRTSGEPDDVHQAARRHLEHRRGDDVVDIGHQTRRYLRSAVFGAFHDIADKRDGIAVPPVLGVAYRHRNVGQQRHLGKFVVGQQSVS</sequence>
<feature type="region of interest" description="Disordered" evidence="1">
    <location>
        <begin position="1"/>
        <end position="29"/>
    </location>
</feature>
<reference evidence="2 3" key="1">
    <citation type="journal article" date="2014" name="Genome Announc.">
        <title>Complete Genome Sequence of Sterol-Transforming Mycobacterium neoaurum Strain VKM Ac-1815D.</title>
        <authorList>
            <person name="Shtratnikova V.Y."/>
            <person name="Bragin E.Y."/>
            <person name="Dovbnya D.V."/>
            <person name="Pekov Y.A."/>
            <person name="Schelkunov M.I."/>
            <person name="Strizhov N."/>
            <person name="Ivashina T.V."/>
            <person name="Ashapkin V.V."/>
            <person name="Donova M.V."/>
        </authorList>
    </citation>
    <scope>NUCLEOTIDE SEQUENCE [LARGE SCALE GENOMIC DNA]</scope>
    <source>
        <strain evidence="2 3">VKM Ac-1815D</strain>
    </source>
</reference>
<evidence type="ECO:0000313" key="2">
    <source>
        <dbReference type="EMBL" id="AHC27969.1"/>
    </source>
</evidence>
<dbReference type="EMBL" id="CP006936">
    <property type="protein sequence ID" value="AHC27969.1"/>
    <property type="molecule type" value="Genomic_DNA"/>
</dbReference>
<organism evidence="2 3">
    <name type="scientific">Mycolicibacterium neoaurum VKM Ac-1815D</name>
    <dbReference type="NCBI Taxonomy" id="700508"/>
    <lineage>
        <taxon>Bacteria</taxon>
        <taxon>Bacillati</taxon>
        <taxon>Actinomycetota</taxon>
        <taxon>Actinomycetes</taxon>
        <taxon>Mycobacteriales</taxon>
        <taxon>Mycobacteriaceae</taxon>
        <taxon>Mycolicibacterium</taxon>
    </lineage>
</organism>
<dbReference type="AlphaFoldDB" id="V5XJQ6"/>
<proteinExistence type="predicted"/>
<evidence type="ECO:0000256" key="1">
    <source>
        <dbReference type="SAM" id="MobiDB-lite"/>
    </source>
</evidence>
<evidence type="ECO:0000313" key="3">
    <source>
        <dbReference type="Proteomes" id="UP000018763"/>
    </source>
</evidence>